<name>E6MYU1_NEIMH</name>
<gene>
    <name evidence="1" type="ORF">NMH_1940</name>
</gene>
<sequence>MREKICPIKPDFDAVIVRAAQKKQKPIVANIARLLKNAAPRRRFAVQMQNAV</sequence>
<dbReference type="Proteomes" id="UP000032707">
    <property type="component" value="Unassembled WGS sequence"/>
</dbReference>
<protein>
    <submittedName>
        <fullName evidence="1">Uncharacterized protein</fullName>
    </submittedName>
</protein>
<dbReference type="AlphaFoldDB" id="E6MYU1"/>
<comment type="caution">
    <text evidence="1">The sequence shown here is derived from an EMBL/GenBank/DDBJ whole genome shotgun (WGS) entry which is preliminary data.</text>
</comment>
<dbReference type="EMBL" id="AEQZ01000038">
    <property type="protein sequence ID" value="EFV63343.1"/>
    <property type="molecule type" value="Genomic_DNA"/>
</dbReference>
<organism evidence="1 2">
    <name type="scientific">Neisseria meningitidis serogroup B / serotype 15 (strain H44/76)</name>
    <dbReference type="NCBI Taxonomy" id="909420"/>
    <lineage>
        <taxon>Bacteria</taxon>
        <taxon>Pseudomonadati</taxon>
        <taxon>Pseudomonadota</taxon>
        <taxon>Betaproteobacteria</taxon>
        <taxon>Neisseriales</taxon>
        <taxon>Neisseriaceae</taxon>
        <taxon>Neisseria</taxon>
    </lineage>
</organism>
<reference evidence="1 2" key="1">
    <citation type="journal article" date="2011" name="J. Bacteriol.">
        <title>Genome sequence of Neisseria meningitidis serogroup B strain H44/76.</title>
        <authorList>
            <person name="Piet J.R."/>
            <person name="Huis In 't Veld R.A."/>
            <person name="van Schaik B.D."/>
            <person name="van Kampen A.H."/>
            <person name="Baas F."/>
            <person name="van de Beek D."/>
            <person name="Pannekoek Y."/>
            <person name="van der Ende A."/>
        </authorList>
    </citation>
    <scope>NUCLEOTIDE SEQUENCE [LARGE SCALE GENOMIC DNA]</scope>
    <source>
        <strain evidence="1 2">H44/76</strain>
    </source>
</reference>
<evidence type="ECO:0000313" key="1">
    <source>
        <dbReference type="EMBL" id="EFV63343.1"/>
    </source>
</evidence>
<accession>E6MYU1</accession>
<proteinExistence type="predicted"/>
<dbReference type="PATRIC" id="fig|909420.4.peg.1956"/>
<evidence type="ECO:0000313" key="2">
    <source>
        <dbReference type="Proteomes" id="UP000032707"/>
    </source>
</evidence>